<protein>
    <submittedName>
        <fullName evidence="1">Uncharacterized protein</fullName>
    </submittedName>
</protein>
<dbReference type="STRING" id="980561.A1359_19310"/>
<proteinExistence type="predicted"/>
<accession>A0A177NU04</accession>
<evidence type="ECO:0000313" key="2">
    <source>
        <dbReference type="Proteomes" id="UP000078476"/>
    </source>
</evidence>
<comment type="caution">
    <text evidence="1">The sequence shown here is derived from an EMBL/GenBank/DDBJ whole genome shotgun (WGS) entry which is preliminary data.</text>
</comment>
<organism evidence="1 2">
    <name type="scientific">Methylomonas lenta</name>
    <dbReference type="NCBI Taxonomy" id="980561"/>
    <lineage>
        <taxon>Bacteria</taxon>
        <taxon>Pseudomonadati</taxon>
        <taxon>Pseudomonadota</taxon>
        <taxon>Gammaproteobacteria</taxon>
        <taxon>Methylococcales</taxon>
        <taxon>Methylococcaceae</taxon>
        <taxon>Methylomonas</taxon>
    </lineage>
</organism>
<dbReference type="Proteomes" id="UP000078476">
    <property type="component" value="Unassembled WGS sequence"/>
</dbReference>
<keyword evidence="2" id="KW-1185">Reference proteome</keyword>
<sequence length="82" mass="9373">MSVGHFGDEAKTTKRNVAKVYRKYVLSYHIFATQKTLNLLGLPDCRITFNFRDNPLMQLVTNYCSAEWPALMQLGLPIFATC</sequence>
<dbReference type="AlphaFoldDB" id="A0A177NU04"/>
<dbReference type="EMBL" id="LUUI01000009">
    <property type="protein sequence ID" value="OAI21475.1"/>
    <property type="molecule type" value="Genomic_DNA"/>
</dbReference>
<evidence type="ECO:0000313" key="1">
    <source>
        <dbReference type="EMBL" id="OAI21475.1"/>
    </source>
</evidence>
<name>A0A177NU04_9GAMM</name>
<reference evidence="1 2" key="1">
    <citation type="submission" date="2016-03" db="EMBL/GenBank/DDBJ databases">
        <authorList>
            <person name="Ploux O."/>
        </authorList>
    </citation>
    <scope>NUCLEOTIDE SEQUENCE [LARGE SCALE GENOMIC DNA]</scope>
    <source>
        <strain evidence="1 2">R-45370</strain>
    </source>
</reference>
<gene>
    <name evidence="1" type="ORF">A1359_19310</name>
</gene>